<dbReference type="SMART" id="SM00729">
    <property type="entry name" value="Elp3"/>
    <property type="match status" value="1"/>
</dbReference>
<dbReference type="GO" id="GO:0046872">
    <property type="term" value="F:metal ion binding"/>
    <property type="evidence" value="ECO:0007669"/>
    <property type="project" value="UniProtKB-KW"/>
</dbReference>
<dbReference type="SFLD" id="SFLDG01386">
    <property type="entry name" value="main_SPASM_domain-containing"/>
    <property type="match status" value="1"/>
</dbReference>
<evidence type="ECO:0000256" key="5">
    <source>
        <dbReference type="ARBA" id="ARBA00022741"/>
    </source>
</evidence>
<evidence type="ECO:0000256" key="12">
    <source>
        <dbReference type="HAMAP-Rule" id="MF_01225"/>
    </source>
</evidence>
<dbReference type="InterPro" id="IPR006638">
    <property type="entry name" value="Elp3/MiaA/NifB-like_rSAM"/>
</dbReference>
<feature type="binding site" evidence="12">
    <location>
        <position position="343"/>
    </location>
    <ligand>
        <name>[4Fe-4S] cluster</name>
        <dbReference type="ChEBI" id="CHEBI:49883"/>
        <label>2</label>
        <note>4Fe-4S-substrate</note>
    </ligand>
</feature>
<keyword evidence="2 12" id="KW-0004">4Fe-4S</keyword>
<feature type="binding site" evidence="12">
    <location>
        <position position="207"/>
    </location>
    <ligand>
        <name>S-adenosyl-L-methionine</name>
        <dbReference type="ChEBI" id="CHEBI:59789"/>
    </ligand>
</feature>
<comment type="subunit">
    <text evidence="12">Monomer and homodimer.</text>
</comment>
<dbReference type="InterPro" id="IPR040064">
    <property type="entry name" value="MoaA-like"/>
</dbReference>
<feature type="binding site" evidence="12">
    <location>
        <position position="108"/>
    </location>
    <ligand>
        <name>[4Fe-4S] cluster</name>
        <dbReference type="ChEBI" id="CHEBI:49883"/>
        <label>1</label>
        <note>4Fe-4S-S-AdoMet</note>
    </ligand>
</feature>
<sequence>MFEIARIAALAAFRQASEAKKRRPWYLVQVATLYLLDARHCTFFQTHIMTRKVIPLIDSRSFLPLPLPPALPSILETPTGLIADELGRPLHDLRISVTDRCNFRCVYCMPRAVFDKDYAFLPHTALLSFEEITRLASLFVAHGVHKIRLTGGEPLLRKHIEKLIGMLSALKTPDGKPLDLTLTTNGSLLAKKAQALKDAGLNRVTVSLDALDENIFQRMNDADFPVADVLHGLDVAHQVGLGPIKVNMVVKRGVNEQEILPMARYFKNTPYILRFIEYMDVGASNGWKMDEVVPSAEVAQIIQSELPMQPLAANYAGETAKRWRYEDGIGEVGLISSVTQAFCHDCSRARLSTEGKLYTCLFASAGHDLRALLRSECSDREISSVIGQLWRARDDRYSELRTQQTEGLASPLKKVEMSYIGG</sequence>
<evidence type="ECO:0000313" key="14">
    <source>
        <dbReference type="EMBL" id="AEK62721.1"/>
    </source>
</evidence>
<evidence type="ECO:0000256" key="10">
    <source>
        <dbReference type="ARBA" id="ARBA00023239"/>
    </source>
</evidence>
<dbReference type="PROSITE" id="PS51918">
    <property type="entry name" value="RADICAL_SAM"/>
    <property type="match status" value="1"/>
</dbReference>
<reference evidence="14 15" key="1">
    <citation type="journal article" date="2004" name="Environ. Microbiol.">
        <title>Phylogeny-function analysis of (meta)genomic libraries: screening for expression of ribosomal RNA genes by large-insert library fluorescent in situ hybridization (LIL-FISH).</title>
        <authorList>
            <person name="Leveau J.H."/>
            <person name="Gerards S."/>
            <person name="de Boer W."/>
            <person name="van Veen J.A."/>
        </authorList>
    </citation>
    <scope>NUCLEOTIDE SEQUENCE [LARGE SCALE GENOMIC DNA]</scope>
    <source>
        <strain evidence="14 15">Ter331</strain>
    </source>
</reference>
<feature type="binding site" evidence="12">
    <location>
        <position position="245"/>
    </location>
    <ligand>
        <name>GTP</name>
        <dbReference type="ChEBI" id="CHEBI:37565"/>
    </ligand>
</feature>
<dbReference type="AlphaFoldDB" id="G0A9U8"/>
<reference evidence="14 15" key="4">
    <citation type="journal article" date="2010" name="Environ. Microbiol.">
        <title>The bacterial genus Collimonas: mycophagy, weathering and other adaptive solutions to life in oligotrophic soil environments.</title>
        <authorList>
            <person name="Leveau J.H."/>
            <person name="Uroz S."/>
            <person name="de Boer W."/>
        </authorList>
    </citation>
    <scope>NUCLEOTIDE SEQUENCE [LARGE SCALE GENOMIC DNA]</scope>
    <source>
        <strain evidence="14 15">Ter331</strain>
    </source>
</reference>
<keyword evidence="10 12" id="KW-0456">Lyase</keyword>
<dbReference type="GO" id="GO:0061799">
    <property type="term" value="F:cyclic pyranopterin monophosphate synthase activity"/>
    <property type="evidence" value="ECO:0007669"/>
    <property type="project" value="TreeGrafter"/>
</dbReference>
<evidence type="ECO:0000259" key="13">
    <source>
        <dbReference type="PROSITE" id="PS51918"/>
    </source>
</evidence>
<evidence type="ECO:0000256" key="3">
    <source>
        <dbReference type="ARBA" id="ARBA00022691"/>
    </source>
</evidence>
<evidence type="ECO:0000256" key="11">
    <source>
        <dbReference type="ARBA" id="ARBA00048697"/>
    </source>
</evidence>
<evidence type="ECO:0000313" key="15">
    <source>
        <dbReference type="Proteomes" id="UP000008392"/>
    </source>
</evidence>
<evidence type="ECO:0000256" key="7">
    <source>
        <dbReference type="ARBA" id="ARBA00023014"/>
    </source>
</evidence>
<comment type="similarity">
    <text evidence="12">Belongs to the radical SAM superfamily. MoaA family.</text>
</comment>
<feature type="binding site" evidence="12">
    <location>
        <position position="101"/>
    </location>
    <ligand>
        <name>[4Fe-4S] cluster</name>
        <dbReference type="ChEBI" id="CHEBI:49883"/>
        <label>1</label>
        <note>4Fe-4S-S-AdoMet</note>
    </ligand>
</feature>
<evidence type="ECO:0000256" key="6">
    <source>
        <dbReference type="ARBA" id="ARBA00023004"/>
    </source>
</evidence>
<keyword evidence="4 12" id="KW-0479">Metal-binding</keyword>
<dbReference type="InterPro" id="IPR007197">
    <property type="entry name" value="rSAM"/>
</dbReference>
<accession>G0A9U8</accession>
<dbReference type="CDD" id="cd21117">
    <property type="entry name" value="Twitch_MoaA"/>
    <property type="match status" value="1"/>
</dbReference>
<reference evidence="14 15" key="2">
    <citation type="journal article" date="2006" name="J. Microbiol. Methods">
        <title>Genomic flank-sequencing of plasposon insertion sites for rapid identification of functional genes.</title>
        <authorList>
            <person name="Leveau J.H."/>
            <person name="Gerards S."/>
            <person name="Fritsche K."/>
            <person name="Zondag G."/>
            <person name="van Veen J.A."/>
        </authorList>
    </citation>
    <scope>NUCLEOTIDE SEQUENCE [LARGE SCALE GENOMIC DNA]</scope>
    <source>
        <strain evidence="14 15">Ter331</strain>
    </source>
</reference>
<feature type="binding site" evidence="12">
    <location>
        <position position="152"/>
    </location>
    <ligand>
        <name>S-adenosyl-L-methionine</name>
        <dbReference type="ChEBI" id="CHEBI:59789"/>
    </ligand>
</feature>
<evidence type="ECO:0000256" key="9">
    <source>
        <dbReference type="ARBA" id="ARBA00023150"/>
    </source>
</evidence>
<dbReference type="InterPro" id="IPR010505">
    <property type="entry name" value="MoaA_twitch"/>
</dbReference>
<dbReference type="SFLD" id="SFLDS00029">
    <property type="entry name" value="Radical_SAM"/>
    <property type="match status" value="1"/>
</dbReference>
<dbReference type="SFLD" id="SFLDG01383">
    <property type="entry name" value="cyclic_pyranopterin_phosphate"/>
    <property type="match status" value="1"/>
</dbReference>
<feature type="binding site" evidence="12">
    <location>
        <position position="183"/>
    </location>
    <ligand>
        <name>GTP</name>
        <dbReference type="ChEBI" id="CHEBI:37565"/>
    </ligand>
</feature>
<feature type="binding site" evidence="12">
    <location>
        <position position="148"/>
    </location>
    <ligand>
        <name>GTP</name>
        <dbReference type="ChEBI" id="CHEBI:37565"/>
    </ligand>
</feature>
<dbReference type="GO" id="GO:1904047">
    <property type="term" value="F:S-adenosyl-L-methionine binding"/>
    <property type="evidence" value="ECO:0007669"/>
    <property type="project" value="UniProtKB-UniRule"/>
</dbReference>
<reference evidence="15" key="6">
    <citation type="submission" date="2011-05" db="EMBL/GenBank/DDBJ databases">
        <title>Complete sequence of Collimonas fungivorans Ter331.</title>
        <authorList>
            <person name="Leveau J.H."/>
        </authorList>
    </citation>
    <scope>NUCLEOTIDE SEQUENCE [LARGE SCALE GENOMIC DNA]</scope>
    <source>
        <strain evidence="15">Ter331</strain>
    </source>
</reference>
<dbReference type="SUPFAM" id="SSF102114">
    <property type="entry name" value="Radical SAM enzymes"/>
    <property type="match status" value="1"/>
</dbReference>
<dbReference type="InterPro" id="IPR050105">
    <property type="entry name" value="MoCo_biosynth_MoaA/MoaC"/>
</dbReference>
<comment type="pathway">
    <text evidence="12">Cofactor biosynthesis; molybdopterin biosynthesis.</text>
</comment>
<dbReference type="EMBL" id="CP002745">
    <property type="protein sequence ID" value="AEK62721.1"/>
    <property type="molecule type" value="Genomic_DNA"/>
</dbReference>
<dbReference type="PANTHER" id="PTHR22960">
    <property type="entry name" value="MOLYBDOPTERIN COFACTOR SYNTHESIS PROTEIN A"/>
    <property type="match status" value="1"/>
</dbReference>
<feature type="binding site" evidence="12">
    <location>
        <position position="94"/>
    </location>
    <ligand>
        <name>GTP</name>
        <dbReference type="ChEBI" id="CHEBI:37565"/>
    </ligand>
</feature>
<dbReference type="CDD" id="cd01335">
    <property type="entry name" value="Radical_SAM"/>
    <property type="match status" value="1"/>
</dbReference>
<feature type="binding site" evidence="12">
    <location>
        <position position="346"/>
    </location>
    <ligand>
        <name>[4Fe-4S] cluster</name>
        <dbReference type="ChEBI" id="CHEBI:49883"/>
        <label>2</label>
        <note>4Fe-4S-substrate</note>
    </ligand>
</feature>
<feature type="binding site" evidence="12">
    <location>
        <position position="105"/>
    </location>
    <ligand>
        <name>[4Fe-4S] cluster</name>
        <dbReference type="ChEBI" id="CHEBI:49883"/>
        <label>1</label>
        <note>4Fe-4S-S-AdoMet</note>
    </ligand>
</feature>
<keyword evidence="7 12" id="KW-0411">Iron-sulfur</keyword>
<feature type="binding site" evidence="12">
    <location>
        <position position="360"/>
    </location>
    <ligand>
        <name>[4Fe-4S] cluster</name>
        <dbReference type="ChEBI" id="CHEBI:49883"/>
        <label>2</label>
        <note>4Fe-4S-substrate</note>
    </ligand>
</feature>
<dbReference type="STRING" id="1005048.CFU_2895"/>
<comment type="function">
    <text evidence="12">Catalyzes the cyclization of GTP to (8S)-3',8-cyclo-7,8-dihydroguanosine 5'-triphosphate.</text>
</comment>
<evidence type="ECO:0000256" key="4">
    <source>
        <dbReference type="ARBA" id="ARBA00022723"/>
    </source>
</evidence>
<dbReference type="HOGENOM" id="CLU_009273_0_1_4"/>
<feature type="binding site" evidence="12">
    <location>
        <begin position="348"/>
        <end position="350"/>
    </location>
    <ligand>
        <name>GTP</name>
        <dbReference type="ChEBI" id="CHEBI:37565"/>
    </ligand>
</feature>
<dbReference type="InterPro" id="IPR058240">
    <property type="entry name" value="rSAM_sf"/>
</dbReference>
<evidence type="ECO:0000256" key="8">
    <source>
        <dbReference type="ARBA" id="ARBA00023134"/>
    </source>
</evidence>
<evidence type="ECO:0000256" key="1">
    <source>
        <dbReference type="ARBA" id="ARBA00012167"/>
    </source>
</evidence>
<dbReference type="SFLD" id="SFLDG01067">
    <property type="entry name" value="SPASM/twitch_domain_containing"/>
    <property type="match status" value="1"/>
</dbReference>
<dbReference type="Pfam" id="PF04055">
    <property type="entry name" value="Radical_SAM"/>
    <property type="match status" value="1"/>
</dbReference>
<keyword evidence="8 12" id="KW-0342">GTP-binding</keyword>
<proteinExistence type="inferred from homology"/>
<protein>
    <recommendedName>
        <fullName evidence="1 12">GTP 3',8-cyclase</fullName>
        <ecNumber evidence="1 12">4.1.99.22</ecNumber>
    </recommendedName>
    <alternativeName>
        <fullName evidence="12">Molybdenum cofactor biosynthesis protein A</fullName>
    </alternativeName>
</protein>
<organism evidence="14 15">
    <name type="scientific">Collimonas fungivorans (strain Ter331)</name>
    <dbReference type="NCBI Taxonomy" id="1005048"/>
    <lineage>
        <taxon>Bacteria</taxon>
        <taxon>Pseudomonadati</taxon>
        <taxon>Pseudomonadota</taxon>
        <taxon>Betaproteobacteria</taxon>
        <taxon>Burkholderiales</taxon>
        <taxon>Oxalobacteraceae</taxon>
        <taxon>Collimonas</taxon>
    </lineage>
</organism>
<dbReference type="NCBIfam" id="TIGR02666">
    <property type="entry name" value="moaA"/>
    <property type="match status" value="1"/>
</dbReference>
<keyword evidence="6 12" id="KW-0408">Iron</keyword>
<keyword evidence="9 12" id="KW-0501">Molybdenum cofactor biosynthesis</keyword>
<keyword evidence="3 12" id="KW-0949">S-adenosyl-L-methionine</keyword>
<dbReference type="InterPro" id="IPR013483">
    <property type="entry name" value="MoaA"/>
</dbReference>
<dbReference type="eggNOG" id="COG2896">
    <property type="taxonomic scope" value="Bacteria"/>
</dbReference>
<comment type="catalytic activity">
    <reaction evidence="11 12">
        <text>GTP + AH2 + S-adenosyl-L-methionine = (8S)-3',8-cyclo-7,8-dihydroguanosine 5'-triphosphate + 5'-deoxyadenosine + L-methionine + A + H(+)</text>
        <dbReference type="Rhea" id="RHEA:49576"/>
        <dbReference type="ChEBI" id="CHEBI:13193"/>
        <dbReference type="ChEBI" id="CHEBI:15378"/>
        <dbReference type="ChEBI" id="CHEBI:17319"/>
        <dbReference type="ChEBI" id="CHEBI:17499"/>
        <dbReference type="ChEBI" id="CHEBI:37565"/>
        <dbReference type="ChEBI" id="CHEBI:57844"/>
        <dbReference type="ChEBI" id="CHEBI:59789"/>
        <dbReference type="ChEBI" id="CHEBI:131766"/>
        <dbReference type="EC" id="4.1.99.22"/>
    </reaction>
</comment>
<comment type="cofactor">
    <cofactor evidence="12">
        <name>[4Fe-4S] cluster</name>
        <dbReference type="ChEBI" id="CHEBI:49883"/>
    </cofactor>
    <text evidence="12">Binds 2 [4Fe-4S] clusters. Binds 1 [4Fe-4S] cluster coordinated with 3 cysteines and an exchangeable S-adenosyl-L-methionine and 1 [4Fe-4S] cluster coordinated with 3 cysteines and the GTP-derived substrate.</text>
</comment>
<dbReference type="InterPro" id="IPR000385">
    <property type="entry name" value="MoaA_NifB_PqqE_Fe-S-bd_CS"/>
</dbReference>
<dbReference type="UniPathway" id="UPA00344"/>
<dbReference type="GO" id="GO:0005525">
    <property type="term" value="F:GTP binding"/>
    <property type="evidence" value="ECO:0007669"/>
    <property type="project" value="UniProtKB-UniRule"/>
</dbReference>
<dbReference type="GO" id="GO:0051539">
    <property type="term" value="F:4 iron, 4 sulfur cluster binding"/>
    <property type="evidence" value="ECO:0007669"/>
    <property type="project" value="UniProtKB-UniRule"/>
</dbReference>
<dbReference type="InterPro" id="IPR013785">
    <property type="entry name" value="Aldolase_TIM"/>
</dbReference>
<dbReference type="Proteomes" id="UP000008392">
    <property type="component" value="Chromosome"/>
</dbReference>
<dbReference type="Pfam" id="PF06463">
    <property type="entry name" value="Mob_synth_C"/>
    <property type="match status" value="1"/>
</dbReference>
<dbReference type="Gene3D" id="3.20.20.70">
    <property type="entry name" value="Aldolase class I"/>
    <property type="match status" value="1"/>
</dbReference>
<feature type="binding site" evidence="12">
    <location>
        <position position="279"/>
    </location>
    <ligand>
        <name>S-adenosyl-L-methionine</name>
        <dbReference type="ChEBI" id="CHEBI:59789"/>
    </ligand>
</feature>
<keyword evidence="15" id="KW-1185">Reference proteome</keyword>
<reference evidence="14 15" key="5">
    <citation type="journal article" date="2011" name="ISME J.">
        <title>Dual transcriptional profiling of a bacterial/fungal confrontation: Collimonas fungivorans versus Aspergillus niger.</title>
        <authorList>
            <person name="Mela F."/>
            <person name="Fritsche K."/>
            <person name="de Boer W."/>
            <person name="van Veen J.A."/>
            <person name="de Graaff L.H."/>
            <person name="van den Berg M."/>
            <person name="Leveau J.H."/>
        </authorList>
    </citation>
    <scope>NUCLEOTIDE SEQUENCE [LARGE SCALE GENOMIC DNA]</scope>
    <source>
        <strain evidence="14 15">Ter331</strain>
    </source>
</reference>
<dbReference type="HAMAP" id="MF_01225_B">
    <property type="entry name" value="MoaA_B"/>
    <property type="match status" value="1"/>
</dbReference>
<dbReference type="GO" id="GO:0006777">
    <property type="term" value="P:Mo-molybdopterin cofactor biosynthetic process"/>
    <property type="evidence" value="ECO:0007669"/>
    <property type="project" value="UniProtKB-UniRule"/>
</dbReference>
<reference evidence="14 15" key="3">
    <citation type="journal article" date="2008" name="FEMS Microbiol. Ecol.">
        <title>Identification and characterization of genes underlying chitinolysis in Collimonas fungivorans Ter331.</title>
        <authorList>
            <person name="Fritsche K."/>
            <person name="de Boer W."/>
            <person name="Gerards S."/>
            <person name="van den Berg M."/>
            <person name="van Veen J.A."/>
            <person name="Leveau J.H."/>
        </authorList>
    </citation>
    <scope>NUCLEOTIDE SEQUENCE [LARGE SCALE GENOMIC DNA]</scope>
    <source>
        <strain evidence="14 15">Ter331</strain>
    </source>
</reference>
<dbReference type="PROSITE" id="PS01305">
    <property type="entry name" value="MOAA_NIFB_PQQE"/>
    <property type="match status" value="1"/>
</dbReference>
<gene>
    <name evidence="12 14" type="primary">moaA</name>
    <name evidence="14" type="ordered locus">CFU_2895</name>
</gene>
<keyword evidence="5 12" id="KW-0547">Nucleotide-binding</keyword>
<dbReference type="EC" id="4.1.99.22" evidence="1 12"/>
<name>G0A9U8_COLFT</name>
<feature type="binding site" evidence="12">
    <location>
        <position position="107"/>
    </location>
    <ligand>
        <name>S-adenosyl-L-methionine</name>
        <dbReference type="ChEBI" id="CHEBI:59789"/>
    </ligand>
</feature>
<dbReference type="GO" id="GO:0061798">
    <property type="term" value="F:GTP 3',8'-cyclase activity"/>
    <property type="evidence" value="ECO:0007669"/>
    <property type="project" value="UniProtKB-UniRule"/>
</dbReference>
<dbReference type="PANTHER" id="PTHR22960:SF0">
    <property type="entry name" value="MOLYBDENUM COFACTOR BIOSYNTHESIS PROTEIN 1"/>
    <property type="match status" value="1"/>
</dbReference>
<feature type="domain" description="Radical SAM core" evidence="13">
    <location>
        <begin position="85"/>
        <end position="318"/>
    </location>
</feature>
<dbReference type="KEGG" id="cfu:CFU_2895"/>
<evidence type="ECO:0000256" key="2">
    <source>
        <dbReference type="ARBA" id="ARBA00022485"/>
    </source>
</evidence>